<organism evidence="2 3">
    <name type="scientific">Aneurinibacillus aneurinilyticus ATCC 12856</name>
    <dbReference type="NCBI Taxonomy" id="649747"/>
    <lineage>
        <taxon>Bacteria</taxon>
        <taxon>Bacillati</taxon>
        <taxon>Bacillota</taxon>
        <taxon>Bacilli</taxon>
        <taxon>Bacillales</taxon>
        <taxon>Paenibacillaceae</taxon>
        <taxon>Aneurinibacillus group</taxon>
        <taxon>Aneurinibacillus</taxon>
    </lineage>
</organism>
<feature type="compositionally biased region" description="Basic and acidic residues" evidence="1">
    <location>
        <begin position="1"/>
        <end position="10"/>
    </location>
</feature>
<feature type="compositionally biased region" description="Polar residues" evidence="1">
    <location>
        <begin position="11"/>
        <end position="26"/>
    </location>
</feature>
<sequence length="46" mass="5189">MGHTKSDNYQEVRTAGNQSSRSSVQVAKTMNMIRETKVVEFESKVV</sequence>
<comment type="caution">
    <text evidence="2">The sequence shown here is derived from an EMBL/GenBank/DDBJ whole genome shotgun (WGS) entry which is preliminary data.</text>
</comment>
<reference evidence="2 3" key="1">
    <citation type="submission" date="2013-08" db="EMBL/GenBank/DDBJ databases">
        <authorList>
            <person name="Weinstock G."/>
            <person name="Sodergren E."/>
            <person name="Wylie T."/>
            <person name="Fulton L."/>
            <person name="Fulton R."/>
            <person name="Fronick C."/>
            <person name="O'Laughlin M."/>
            <person name="Godfrey J."/>
            <person name="Miner T."/>
            <person name="Herter B."/>
            <person name="Appelbaum E."/>
            <person name="Cordes M."/>
            <person name="Lek S."/>
            <person name="Wollam A."/>
            <person name="Pepin K.H."/>
            <person name="Palsikar V.B."/>
            <person name="Mitreva M."/>
            <person name="Wilson R.K."/>
        </authorList>
    </citation>
    <scope>NUCLEOTIDE SEQUENCE [LARGE SCALE GENOMIC DNA]</scope>
    <source>
        <strain evidence="2 3">ATCC 12856</strain>
    </source>
</reference>
<proteinExistence type="predicted"/>
<gene>
    <name evidence="2" type="ORF">HMPREF0083_05556</name>
</gene>
<dbReference type="Proteomes" id="UP000016511">
    <property type="component" value="Unassembled WGS sequence"/>
</dbReference>
<evidence type="ECO:0000313" key="2">
    <source>
        <dbReference type="EMBL" id="ERI05709.1"/>
    </source>
</evidence>
<protein>
    <submittedName>
        <fullName evidence="2">Uncharacterized protein</fullName>
    </submittedName>
</protein>
<feature type="region of interest" description="Disordered" evidence="1">
    <location>
        <begin position="1"/>
        <end position="26"/>
    </location>
</feature>
<name>U1WB07_ANEAE</name>
<accession>U1WB07</accession>
<evidence type="ECO:0000313" key="3">
    <source>
        <dbReference type="Proteomes" id="UP000016511"/>
    </source>
</evidence>
<evidence type="ECO:0000256" key="1">
    <source>
        <dbReference type="SAM" id="MobiDB-lite"/>
    </source>
</evidence>
<keyword evidence="3" id="KW-1185">Reference proteome</keyword>
<dbReference type="EMBL" id="AWSJ01000347">
    <property type="protein sequence ID" value="ERI05709.1"/>
    <property type="molecule type" value="Genomic_DNA"/>
</dbReference>
<dbReference type="AlphaFoldDB" id="U1WB07"/>
<dbReference type="HOGENOM" id="CLU_3179545_0_0_9"/>